<dbReference type="InterPro" id="IPR043129">
    <property type="entry name" value="ATPase_NBD"/>
</dbReference>
<comment type="similarity">
    <text evidence="1">Belongs to the ROK (NagC/XylR) family.</text>
</comment>
<dbReference type="InterPro" id="IPR000600">
    <property type="entry name" value="ROK"/>
</dbReference>
<evidence type="ECO:0000313" key="3">
    <source>
        <dbReference type="Proteomes" id="UP000754495"/>
    </source>
</evidence>
<name>A0ABX0ST01_9PSEU</name>
<dbReference type="Gene3D" id="3.30.420.40">
    <property type="match status" value="2"/>
</dbReference>
<gene>
    <name evidence="2" type="ORF">FHX46_002617</name>
</gene>
<evidence type="ECO:0000313" key="2">
    <source>
        <dbReference type="EMBL" id="NIH80087.1"/>
    </source>
</evidence>
<sequence length="410" mass="41548">MPPLLDRPPDRAGVRRANLALLVRLLRRHGAQSRAQLSTRSGLSKATVSNLVAELEARALVQSGGRHEGGQGRPGQLVELRPRGTWGIGLELDAGHVGSTLLDLSGTATTRRRTAADVRALGPERTLDELAALVTAAMSEVDGWDGGGQVAGVAVAVPGLAGAGTVRVAPGLGWRDVALADGLAARTGLPPERIVVGNDAGLAAVAETDRGTARGCSDVVFLLGGAGVGAGLIAGGNLIRAGEAGHLPLGPAGRLCACGRRGCWQTAVGVDALLRSFAAPGDLVHDPALDLAQRTSIVRRRAQRGDRGVLDALAGLGAALGLGIAVLADLLDPRMVVLGGYFAPLCDWLAEPIRAELTARSVTAEAGGLRIVPSRLGFTAVGTGAAQAAIRPLLDDPTLAPAGAPVSVEA</sequence>
<dbReference type="Proteomes" id="UP000754495">
    <property type="component" value="Unassembled WGS sequence"/>
</dbReference>
<comment type="caution">
    <text evidence="2">The sequence shown here is derived from an EMBL/GenBank/DDBJ whole genome shotgun (WGS) entry which is preliminary data.</text>
</comment>
<dbReference type="SUPFAM" id="SSF53067">
    <property type="entry name" value="Actin-like ATPase domain"/>
    <property type="match status" value="1"/>
</dbReference>
<keyword evidence="2" id="KW-0808">Transferase</keyword>
<dbReference type="Pfam" id="PF00480">
    <property type="entry name" value="ROK"/>
    <property type="match status" value="1"/>
</dbReference>
<reference evidence="2 3" key="1">
    <citation type="submission" date="2020-03" db="EMBL/GenBank/DDBJ databases">
        <title>Sequencing the genomes of 1000 actinobacteria strains.</title>
        <authorList>
            <person name="Klenk H.-P."/>
        </authorList>
    </citation>
    <scope>NUCLEOTIDE SEQUENCE [LARGE SCALE GENOMIC DNA]</scope>
    <source>
        <strain evidence="2 3">DSM 45668</strain>
    </source>
</reference>
<dbReference type="Gene3D" id="1.10.10.10">
    <property type="entry name" value="Winged helix-like DNA-binding domain superfamily/Winged helix DNA-binding domain"/>
    <property type="match status" value="1"/>
</dbReference>
<dbReference type="InterPro" id="IPR036390">
    <property type="entry name" value="WH_DNA-bd_sf"/>
</dbReference>
<dbReference type="SUPFAM" id="SSF46785">
    <property type="entry name" value="Winged helix' DNA-binding domain"/>
    <property type="match status" value="1"/>
</dbReference>
<evidence type="ECO:0000256" key="1">
    <source>
        <dbReference type="ARBA" id="ARBA00006479"/>
    </source>
</evidence>
<dbReference type="PANTHER" id="PTHR18964:SF149">
    <property type="entry name" value="BIFUNCTIONAL UDP-N-ACETYLGLUCOSAMINE 2-EPIMERASE_N-ACETYLMANNOSAMINE KINASE"/>
    <property type="match status" value="1"/>
</dbReference>
<accession>A0ABX0ST01</accession>
<protein>
    <submittedName>
        <fullName evidence="2">NBD/HSP70 family sugar kinase</fullName>
    </submittedName>
</protein>
<proteinExistence type="inferred from homology"/>
<keyword evidence="2" id="KW-0418">Kinase</keyword>
<keyword evidence="3" id="KW-1185">Reference proteome</keyword>
<dbReference type="GO" id="GO:0016301">
    <property type="term" value="F:kinase activity"/>
    <property type="evidence" value="ECO:0007669"/>
    <property type="project" value="UniProtKB-KW"/>
</dbReference>
<dbReference type="PANTHER" id="PTHR18964">
    <property type="entry name" value="ROK (REPRESSOR, ORF, KINASE) FAMILY"/>
    <property type="match status" value="1"/>
</dbReference>
<organism evidence="2 3">
    <name type="scientific">Amycolatopsis viridis</name>
    <dbReference type="NCBI Taxonomy" id="185678"/>
    <lineage>
        <taxon>Bacteria</taxon>
        <taxon>Bacillati</taxon>
        <taxon>Actinomycetota</taxon>
        <taxon>Actinomycetes</taxon>
        <taxon>Pseudonocardiales</taxon>
        <taxon>Pseudonocardiaceae</taxon>
        <taxon>Amycolatopsis</taxon>
    </lineage>
</organism>
<dbReference type="InterPro" id="IPR036388">
    <property type="entry name" value="WH-like_DNA-bd_sf"/>
</dbReference>
<dbReference type="EMBL" id="JAANOU010000001">
    <property type="protein sequence ID" value="NIH80087.1"/>
    <property type="molecule type" value="Genomic_DNA"/>
</dbReference>
<dbReference type="RefSeq" id="WP_167113749.1">
    <property type="nucleotide sequence ID" value="NZ_JAANOU010000001.1"/>
</dbReference>